<feature type="transmembrane region" description="Helical" evidence="7">
    <location>
        <begin position="158"/>
        <end position="175"/>
    </location>
</feature>
<feature type="transmembrane region" description="Helical" evidence="7">
    <location>
        <begin position="466"/>
        <end position="490"/>
    </location>
</feature>
<evidence type="ECO:0000256" key="6">
    <source>
        <dbReference type="ARBA" id="ARBA00023136"/>
    </source>
</evidence>
<evidence type="ECO:0000256" key="3">
    <source>
        <dbReference type="ARBA" id="ARBA00022475"/>
    </source>
</evidence>
<dbReference type="GO" id="GO:0005886">
    <property type="term" value="C:plasma membrane"/>
    <property type="evidence" value="ECO:0007669"/>
    <property type="project" value="UniProtKB-SubCell"/>
</dbReference>
<keyword evidence="4 7" id="KW-0812">Transmembrane</keyword>
<keyword evidence="6 7" id="KW-0472">Membrane</keyword>
<evidence type="ECO:0000256" key="2">
    <source>
        <dbReference type="ARBA" id="ARBA00022448"/>
    </source>
</evidence>
<dbReference type="PATRIC" id="fig|38307.3.peg.529"/>
<dbReference type="InterPro" id="IPR018456">
    <property type="entry name" value="PTR2_symporter_CS"/>
</dbReference>
<feature type="transmembrane region" description="Helical" evidence="7">
    <location>
        <begin position="68"/>
        <end position="94"/>
    </location>
</feature>
<comment type="subcellular location">
    <subcellularLocation>
        <location evidence="1">Cell membrane</location>
        <topology evidence="1">Multi-pass membrane protein</topology>
    </subcellularLocation>
</comment>
<keyword evidence="2" id="KW-0813">Transport</keyword>
<dbReference type="PROSITE" id="PS01022">
    <property type="entry name" value="PTR2_1"/>
    <property type="match status" value="1"/>
</dbReference>
<evidence type="ECO:0000256" key="4">
    <source>
        <dbReference type="ARBA" id="ARBA00022692"/>
    </source>
</evidence>
<reference evidence="8 9" key="1">
    <citation type="submission" date="2016-03" db="EMBL/GenBank/DDBJ databases">
        <title>Draft genome sequence of Gluconobacter cerinus strain CECT 9110.</title>
        <authorList>
            <person name="Sainz F."/>
            <person name="Mas A."/>
            <person name="Torija M.J."/>
        </authorList>
    </citation>
    <scope>NUCLEOTIDE SEQUENCE [LARGE SCALE GENOMIC DNA]</scope>
    <source>
        <strain evidence="8 9">CECT 9110</strain>
    </source>
</reference>
<accession>A0A1B6VP10</accession>
<dbReference type="PANTHER" id="PTHR23517:SF15">
    <property type="entry name" value="PROTON-DEPENDENT OLIGOPEPTIDE FAMILY TRANSPORT PROTEIN"/>
    <property type="match status" value="1"/>
</dbReference>
<dbReference type="AlphaFoldDB" id="A0A1B6VP10"/>
<dbReference type="InterPro" id="IPR050171">
    <property type="entry name" value="MFS_Transporters"/>
</dbReference>
<organism evidence="8 9">
    <name type="scientific">Gluconobacter cerinus</name>
    <dbReference type="NCBI Taxonomy" id="38307"/>
    <lineage>
        <taxon>Bacteria</taxon>
        <taxon>Pseudomonadati</taxon>
        <taxon>Pseudomonadota</taxon>
        <taxon>Alphaproteobacteria</taxon>
        <taxon>Acetobacterales</taxon>
        <taxon>Acetobacteraceae</taxon>
        <taxon>Gluconobacter</taxon>
    </lineage>
</organism>
<dbReference type="GO" id="GO:0022857">
    <property type="term" value="F:transmembrane transporter activity"/>
    <property type="evidence" value="ECO:0007669"/>
    <property type="project" value="InterPro"/>
</dbReference>
<dbReference type="Gene3D" id="1.20.1250.20">
    <property type="entry name" value="MFS general substrate transporter like domains"/>
    <property type="match status" value="2"/>
</dbReference>
<protein>
    <submittedName>
        <fullName evidence="8">Peptide transporter</fullName>
    </submittedName>
</protein>
<feature type="transmembrane region" description="Helical" evidence="7">
    <location>
        <begin position="372"/>
        <end position="393"/>
    </location>
</feature>
<feature type="transmembrane region" description="Helical" evidence="7">
    <location>
        <begin position="405"/>
        <end position="426"/>
    </location>
</feature>
<gene>
    <name evidence="8" type="ORF">A0123_00514</name>
</gene>
<comment type="caution">
    <text evidence="8">The sequence shown here is derived from an EMBL/GenBank/DDBJ whole genome shotgun (WGS) entry which is preliminary data.</text>
</comment>
<dbReference type="InterPro" id="IPR000109">
    <property type="entry name" value="POT_fam"/>
</dbReference>
<proteinExistence type="predicted"/>
<evidence type="ECO:0000256" key="5">
    <source>
        <dbReference type="ARBA" id="ARBA00022989"/>
    </source>
</evidence>
<feature type="transmembrane region" description="Helical" evidence="7">
    <location>
        <begin position="245"/>
        <end position="264"/>
    </location>
</feature>
<evidence type="ECO:0000256" key="7">
    <source>
        <dbReference type="SAM" id="Phobius"/>
    </source>
</evidence>
<evidence type="ECO:0000256" key="1">
    <source>
        <dbReference type="ARBA" id="ARBA00004651"/>
    </source>
</evidence>
<dbReference type="EMBL" id="LUTU01000004">
    <property type="protein sequence ID" value="OAJ68945.1"/>
    <property type="molecule type" value="Genomic_DNA"/>
</dbReference>
<feature type="transmembrane region" description="Helical" evidence="7">
    <location>
        <begin position="433"/>
        <end position="454"/>
    </location>
</feature>
<dbReference type="SUPFAM" id="SSF103473">
    <property type="entry name" value="MFS general substrate transporter"/>
    <property type="match status" value="1"/>
</dbReference>
<feature type="transmembrane region" description="Helical" evidence="7">
    <location>
        <begin position="129"/>
        <end position="151"/>
    </location>
</feature>
<feature type="transmembrane region" description="Helical" evidence="7">
    <location>
        <begin position="338"/>
        <end position="360"/>
    </location>
</feature>
<dbReference type="RefSeq" id="WP_232309063.1">
    <property type="nucleotide sequence ID" value="NZ_LUTU01000004.1"/>
</dbReference>
<dbReference type="InterPro" id="IPR036259">
    <property type="entry name" value="MFS_trans_sf"/>
</dbReference>
<keyword evidence="5 7" id="KW-1133">Transmembrane helix</keyword>
<evidence type="ECO:0000313" key="8">
    <source>
        <dbReference type="EMBL" id="OAJ68945.1"/>
    </source>
</evidence>
<feature type="transmembrane region" description="Helical" evidence="7">
    <location>
        <begin position="219"/>
        <end position="239"/>
    </location>
</feature>
<dbReference type="PANTHER" id="PTHR23517">
    <property type="entry name" value="RESISTANCE PROTEIN MDTM, PUTATIVE-RELATED-RELATED"/>
    <property type="match status" value="1"/>
</dbReference>
<keyword evidence="3" id="KW-1003">Cell membrane</keyword>
<dbReference type="Pfam" id="PF00854">
    <property type="entry name" value="PTR2"/>
    <property type="match status" value="1"/>
</dbReference>
<dbReference type="Proteomes" id="UP000077786">
    <property type="component" value="Unassembled WGS sequence"/>
</dbReference>
<dbReference type="GO" id="GO:0006857">
    <property type="term" value="P:oligopeptide transport"/>
    <property type="evidence" value="ECO:0007669"/>
    <property type="project" value="InterPro"/>
</dbReference>
<evidence type="ECO:0000313" key="9">
    <source>
        <dbReference type="Proteomes" id="UP000077786"/>
    </source>
</evidence>
<sequence>MMTDRGLLMAFCHKIFSLFTHGLIGLYPWSLLSSGCETVLTEVIPNDPVVDAVKVPSSKDLFGHPRGLWVLVLTEGCVAFSLYGMQAILVLYLADYLLQPGHVDHVLGMSALKSFLSAIYAPVGTQATAGAITGLFLALIYATPLLGGIVADRFLGRTRTIFLGAILMTVGHVLMSFDWSFVIAITTLLLGLGAAGGLRAQVGALYALDDPRRSEAYQIYSLGVQAAVIAAPALCAYLAIKAWHWGFLAASLGMLTGLFVYMLGRRWLPEDGHSKAIIPRPSLTPAEKKTTVLLLALLPVLALSALPNSEIFDGYLLWGREHYQLTLLGHPFPVSSLVSLDGLVSTICTISVLGFWKLYNRRRPDPAEITKVAIGAFVASCAPLILALASWLYPAPHQVSLLWGIAFHTINDIGFSMSYAIGMALYSRAAPASLNTILVACFTLHLFLANLMIGKLSTLIGHIGDIPFWLIHSGACLLAAFILMGCAFFWRDLLAPQKKVI</sequence>
<name>A0A1B6VP10_9PROT</name>